<dbReference type="AlphaFoldDB" id="Q5QM66"/>
<reference evidence="3" key="3">
    <citation type="journal article" date="2008" name="Nucleic Acids Res.">
        <title>The rice annotation project database (RAP-DB): 2008 update.</title>
        <authorList>
            <consortium name="The rice annotation project (RAP)"/>
        </authorList>
    </citation>
    <scope>GENOME REANNOTATION</scope>
    <source>
        <strain evidence="3">cv. Nipponbare</strain>
    </source>
</reference>
<gene>
    <name evidence="2" type="ORF">P0485B12.7</name>
    <name evidence="1" type="ORF">P0703B11.16</name>
</gene>
<reference evidence="3" key="2">
    <citation type="journal article" date="2005" name="Nature">
        <title>The map-based sequence of the rice genome.</title>
        <authorList>
            <consortium name="International rice genome sequencing project (IRGSP)"/>
            <person name="Matsumoto T."/>
            <person name="Wu J."/>
            <person name="Kanamori H."/>
            <person name="Katayose Y."/>
            <person name="Fujisawa M."/>
            <person name="Namiki N."/>
            <person name="Mizuno H."/>
            <person name="Yamamoto K."/>
            <person name="Antonio B.A."/>
            <person name="Baba T."/>
            <person name="Sakata K."/>
            <person name="Nagamura Y."/>
            <person name="Aoki H."/>
            <person name="Arikawa K."/>
            <person name="Arita K."/>
            <person name="Bito T."/>
            <person name="Chiden Y."/>
            <person name="Fujitsuka N."/>
            <person name="Fukunaka R."/>
            <person name="Hamada M."/>
            <person name="Harada C."/>
            <person name="Hayashi A."/>
            <person name="Hijishita S."/>
            <person name="Honda M."/>
            <person name="Hosokawa S."/>
            <person name="Ichikawa Y."/>
            <person name="Idonuma A."/>
            <person name="Iijima M."/>
            <person name="Ikeda M."/>
            <person name="Ikeno M."/>
            <person name="Ito K."/>
            <person name="Ito S."/>
            <person name="Ito T."/>
            <person name="Ito Y."/>
            <person name="Ito Y."/>
            <person name="Iwabuchi A."/>
            <person name="Kamiya K."/>
            <person name="Karasawa W."/>
            <person name="Kurita K."/>
            <person name="Katagiri S."/>
            <person name="Kikuta A."/>
            <person name="Kobayashi H."/>
            <person name="Kobayashi N."/>
            <person name="Machita K."/>
            <person name="Maehara T."/>
            <person name="Masukawa M."/>
            <person name="Mizubayashi T."/>
            <person name="Mukai Y."/>
            <person name="Nagasaki H."/>
            <person name="Nagata Y."/>
            <person name="Naito S."/>
            <person name="Nakashima M."/>
            <person name="Nakama Y."/>
            <person name="Nakamichi Y."/>
            <person name="Nakamura M."/>
            <person name="Meguro A."/>
            <person name="Negishi M."/>
            <person name="Ohta I."/>
            <person name="Ohta T."/>
            <person name="Okamoto M."/>
            <person name="Ono N."/>
            <person name="Saji S."/>
            <person name="Sakaguchi M."/>
            <person name="Sakai K."/>
            <person name="Shibata M."/>
            <person name="Shimokawa T."/>
            <person name="Song J."/>
            <person name="Takazaki Y."/>
            <person name="Terasawa K."/>
            <person name="Tsugane M."/>
            <person name="Tsuji K."/>
            <person name="Ueda S."/>
            <person name="Waki K."/>
            <person name="Yamagata H."/>
            <person name="Yamamoto M."/>
            <person name="Yamamoto S."/>
            <person name="Yamane H."/>
            <person name="Yoshiki S."/>
            <person name="Yoshihara R."/>
            <person name="Yukawa K."/>
            <person name="Zhong H."/>
            <person name="Yano M."/>
            <person name="Yuan Q."/>
            <person name="Ouyang S."/>
            <person name="Liu J."/>
            <person name="Jones K.M."/>
            <person name="Gansberger K."/>
            <person name="Moffat K."/>
            <person name="Hill J."/>
            <person name="Bera J."/>
            <person name="Fadrosh D."/>
            <person name="Jin S."/>
            <person name="Johri S."/>
            <person name="Kim M."/>
            <person name="Overton L."/>
            <person name="Reardon M."/>
            <person name="Tsitrin T."/>
            <person name="Vuong H."/>
            <person name="Weaver B."/>
            <person name="Ciecko A."/>
            <person name="Tallon L."/>
            <person name="Jackson J."/>
            <person name="Pai G."/>
            <person name="Aken S.V."/>
            <person name="Utterback T."/>
            <person name="Reidmuller S."/>
            <person name="Feldblyum T."/>
            <person name="Hsiao J."/>
            <person name="Zismann V."/>
            <person name="Iobst S."/>
            <person name="de Vazeille A.R."/>
            <person name="Buell C.R."/>
            <person name="Ying K."/>
            <person name="Li Y."/>
            <person name="Lu T."/>
            <person name="Huang Y."/>
            <person name="Zhao Q."/>
            <person name="Feng Q."/>
            <person name="Zhang L."/>
            <person name="Zhu J."/>
            <person name="Weng Q."/>
            <person name="Mu J."/>
            <person name="Lu Y."/>
            <person name="Fan D."/>
            <person name="Liu Y."/>
            <person name="Guan J."/>
            <person name="Zhang Y."/>
            <person name="Yu S."/>
            <person name="Liu X."/>
            <person name="Zhang Y."/>
            <person name="Hong G."/>
            <person name="Han B."/>
            <person name="Choisne N."/>
            <person name="Demange N."/>
            <person name="Orjeda G."/>
            <person name="Samain S."/>
            <person name="Cattolico L."/>
            <person name="Pelletier E."/>
            <person name="Couloux A."/>
            <person name="Segurens B."/>
            <person name="Wincker P."/>
            <person name="D'Hont A."/>
            <person name="Scarpelli C."/>
            <person name="Weissenbach J."/>
            <person name="Salanoubat M."/>
            <person name="Quetier F."/>
            <person name="Yu Y."/>
            <person name="Kim H.R."/>
            <person name="Rambo T."/>
            <person name="Currie J."/>
            <person name="Collura K."/>
            <person name="Luo M."/>
            <person name="Yang T."/>
            <person name="Ammiraju J.S.S."/>
            <person name="Engler F."/>
            <person name="Soderlund C."/>
            <person name="Wing R.A."/>
            <person name="Palmer L.E."/>
            <person name="de la Bastide M."/>
            <person name="Spiegel L."/>
            <person name="Nascimento L."/>
            <person name="Zutavern T."/>
            <person name="O'Shaughnessy A."/>
            <person name="Dike S."/>
            <person name="Dedhia N."/>
            <person name="Preston R."/>
            <person name="Balija V."/>
            <person name="McCombie W.R."/>
            <person name="Chow T."/>
            <person name="Chen H."/>
            <person name="Chung M."/>
            <person name="Chen C."/>
            <person name="Shaw J."/>
            <person name="Wu H."/>
            <person name="Hsiao K."/>
            <person name="Chao Y."/>
            <person name="Chu M."/>
            <person name="Cheng C."/>
            <person name="Hour A."/>
            <person name="Lee P."/>
            <person name="Lin S."/>
            <person name="Lin Y."/>
            <person name="Liou J."/>
            <person name="Liu S."/>
            <person name="Hsing Y."/>
            <person name="Raghuvanshi S."/>
            <person name="Mohanty A."/>
            <person name="Bharti A.K."/>
            <person name="Gaur A."/>
            <person name="Gupta V."/>
            <person name="Kumar D."/>
            <person name="Ravi V."/>
            <person name="Vij S."/>
            <person name="Kapur A."/>
            <person name="Khurana P."/>
            <person name="Khurana P."/>
            <person name="Khurana J.P."/>
            <person name="Tyagi A.K."/>
            <person name="Gaikwad K."/>
            <person name="Singh A."/>
            <person name="Dalal V."/>
            <person name="Srivastava S."/>
            <person name="Dixit A."/>
            <person name="Pal A.K."/>
            <person name="Ghazi I.A."/>
            <person name="Yadav M."/>
            <person name="Pandit A."/>
            <person name="Bhargava A."/>
            <person name="Sureshbabu K."/>
            <person name="Batra K."/>
            <person name="Sharma T.R."/>
            <person name="Mohapatra T."/>
            <person name="Singh N.K."/>
            <person name="Messing J."/>
            <person name="Nelson A.B."/>
            <person name="Fuks G."/>
            <person name="Kavchok S."/>
            <person name="Keizer G."/>
            <person name="Linton E."/>
            <person name="Llaca V."/>
            <person name="Song R."/>
            <person name="Tanyolac B."/>
            <person name="Young S."/>
            <person name="Ho-Il K."/>
            <person name="Hahn J.H."/>
            <person name="Sangsakoo G."/>
            <person name="Vanavichit A."/>
            <person name="de Mattos Luiz.A.T."/>
            <person name="Zimmer P.D."/>
            <person name="Malone G."/>
            <person name="Dellagostin O."/>
            <person name="de Oliveira A.C."/>
            <person name="Bevan M."/>
            <person name="Bancroft I."/>
            <person name="Minx P."/>
            <person name="Cordum H."/>
            <person name="Wilson R."/>
            <person name="Cheng Z."/>
            <person name="Jin W."/>
            <person name="Jiang J."/>
            <person name="Leong S.A."/>
            <person name="Iwama H."/>
            <person name="Gojobori T."/>
            <person name="Itoh T."/>
            <person name="Niimura Y."/>
            <person name="Fujii Y."/>
            <person name="Habara T."/>
            <person name="Sakai H."/>
            <person name="Sato Y."/>
            <person name="Wilson G."/>
            <person name="Kumar K."/>
            <person name="McCouch S."/>
            <person name="Juretic N."/>
            <person name="Hoen D."/>
            <person name="Wright S."/>
            <person name="Bruskiewich R."/>
            <person name="Bureau T."/>
            <person name="Miyao A."/>
            <person name="Hirochika H."/>
            <person name="Nishikawa T."/>
            <person name="Kadowaki K."/>
            <person name="Sugiura M."/>
            <person name="Burr B."/>
            <person name="Sasaki T."/>
        </authorList>
    </citation>
    <scope>NUCLEOTIDE SEQUENCE [LARGE SCALE GENOMIC DNA]</scope>
    <source>
        <strain evidence="3">cv. Nipponbare</strain>
    </source>
</reference>
<dbReference type="Proteomes" id="UP000817658">
    <property type="component" value="Chromosome 1"/>
</dbReference>
<accession>Q5QM66</accession>
<dbReference type="EMBL" id="AP003302">
    <property type="protein sequence ID" value="BAD73438.1"/>
    <property type="molecule type" value="Genomic_DNA"/>
</dbReference>
<protein>
    <submittedName>
        <fullName evidence="1">Uncharacterized protein</fullName>
    </submittedName>
</protein>
<dbReference type="EMBL" id="AP003348">
    <property type="protein sequence ID" value="BAD73492.1"/>
    <property type="molecule type" value="Genomic_DNA"/>
</dbReference>
<evidence type="ECO:0000313" key="1">
    <source>
        <dbReference type="EMBL" id="BAD73438.1"/>
    </source>
</evidence>
<evidence type="ECO:0000313" key="3">
    <source>
        <dbReference type="Proteomes" id="UP000000763"/>
    </source>
</evidence>
<proteinExistence type="predicted"/>
<dbReference type="Proteomes" id="UP000000763">
    <property type="component" value="Chromosome 1"/>
</dbReference>
<organism evidence="1">
    <name type="scientific">Oryza sativa subsp. japonica</name>
    <name type="common">Rice</name>
    <dbReference type="NCBI Taxonomy" id="39947"/>
    <lineage>
        <taxon>Eukaryota</taxon>
        <taxon>Viridiplantae</taxon>
        <taxon>Streptophyta</taxon>
        <taxon>Embryophyta</taxon>
        <taxon>Tracheophyta</taxon>
        <taxon>Spermatophyta</taxon>
        <taxon>Magnoliopsida</taxon>
        <taxon>Liliopsida</taxon>
        <taxon>Poales</taxon>
        <taxon>Poaceae</taxon>
        <taxon>BOP clade</taxon>
        <taxon>Oryzoideae</taxon>
        <taxon>Oryzeae</taxon>
        <taxon>Oryzinae</taxon>
        <taxon>Oryza</taxon>
        <taxon>Oryza sativa</taxon>
    </lineage>
</organism>
<sequence length="145" mass="16166">MTAPRRPSFLGVVATIAAWYETKHSQRLPVFTVKRKDARPRPHRTHRLAASQAPHVQYQKRRTVRRFQSSTGPPSMPNALHERARARGIGSGGTYIAFSSVNFTWPAKPRLLCSLGRGYAYSSIFVQAPAPSLLDLLAVIEEAEL</sequence>
<reference evidence="1" key="1">
    <citation type="journal article" date="2002" name="Nature">
        <title>The genome sequence and structure of rice chromosome 1.</title>
        <authorList>
            <person name="Sasaki T."/>
            <person name="Matsumoto T."/>
            <person name="Yamamoto K."/>
            <person name="Sakata K."/>
            <person name="Baba T."/>
            <person name="Katayose Y."/>
            <person name="Wu J."/>
            <person name="Niimura Y."/>
            <person name="Cheng Z."/>
            <person name="Nagamura Y."/>
            <person name="Antonio B.A."/>
            <person name="Kanamori H."/>
            <person name="Hosokawa S."/>
            <person name="Masukawa M."/>
            <person name="Arikawa K."/>
            <person name="Chiden Y."/>
            <person name="Hayashi M."/>
            <person name="Okamoto M."/>
            <person name="Ando T."/>
            <person name="Aoki H."/>
            <person name="Arita K."/>
            <person name="Hamada M."/>
            <person name="Harada C."/>
            <person name="Hijishita S."/>
            <person name="Honda M."/>
            <person name="Ichikawa Y."/>
            <person name="Idonuma A."/>
            <person name="Iijima M."/>
            <person name="Ikeda M."/>
            <person name="Ikeno M."/>
            <person name="Itoh S."/>
            <person name="Itoh T."/>
            <person name="Itoh Y."/>
            <person name="Itoh Y."/>
            <person name="Iwabuchi A."/>
            <person name="Kamiya K."/>
            <person name="Karasawa W."/>
            <person name="Katagiri S."/>
            <person name="Kikuta A."/>
            <person name="Kobayashi N."/>
            <person name="Kono I."/>
            <person name="Machita K."/>
            <person name="Maehara T."/>
            <person name="Mizuno H."/>
            <person name="Mizubayashi T."/>
            <person name="Mukai Y."/>
            <person name="Nagasaki H."/>
            <person name="Nakashima M."/>
            <person name="Nakama Y."/>
            <person name="Nakamichi Y."/>
            <person name="Nakamura M."/>
            <person name="Namiki N."/>
            <person name="Negishi M."/>
            <person name="Ohta I."/>
            <person name="Ono N."/>
            <person name="Saji S."/>
            <person name="Sakai K."/>
            <person name="Shibata M."/>
            <person name="Shimokawa T."/>
            <person name="Shomura A."/>
            <person name="Song J."/>
            <person name="Takazaki Y."/>
            <person name="Terasawa K."/>
            <person name="Tsuji K."/>
            <person name="Waki K."/>
            <person name="Yamagata H."/>
            <person name="Yamane H."/>
            <person name="Yoshiki S."/>
            <person name="Yoshihara R."/>
            <person name="Yukawa K."/>
            <person name="Zhong H."/>
            <person name="Iwama H."/>
            <person name="Endo T."/>
            <person name="Ito H."/>
            <person name="Hahn J.H."/>
            <person name="Kim H.I."/>
            <person name="Eun M.Y."/>
            <person name="Yano M."/>
            <person name="Jiang J."/>
            <person name="Gojobori T."/>
        </authorList>
    </citation>
    <scope>NUCLEOTIDE SEQUENCE</scope>
</reference>
<name>Q5QM66_ORYSJ</name>
<accession>Q5QMC0</accession>
<evidence type="ECO:0000313" key="2">
    <source>
        <dbReference type="EMBL" id="BAD73492.1"/>
    </source>
</evidence>